<proteinExistence type="predicted"/>
<dbReference type="PANTHER" id="PTHR48098">
    <property type="entry name" value="ENTEROCHELIN ESTERASE-RELATED"/>
    <property type="match status" value="1"/>
</dbReference>
<dbReference type="Pfam" id="PF00756">
    <property type="entry name" value="Esterase"/>
    <property type="match status" value="1"/>
</dbReference>
<dbReference type="PANTHER" id="PTHR48098:SF1">
    <property type="entry name" value="DIACYLGLYCEROL ACYLTRANSFERASE_MYCOLYLTRANSFERASE AG85A"/>
    <property type="match status" value="1"/>
</dbReference>
<comment type="caution">
    <text evidence="1">The sequence shown here is derived from an EMBL/GenBank/DDBJ whole genome shotgun (WGS) entry which is preliminary data.</text>
</comment>
<gene>
    <name evidence="1" type="ORF">JK358_36040</name>
</gene>
<dbReference type="Proteomes" id="UP000602198">
    <property type="component" value="Unassembled WGS sequence"/>
</dbReference>
<dbReference type="Gene3D" id="3.40.50.1820">
    <property type="entry name" value="alpha/beta hydrolase"/>
    <property type="match status" value="1"/>
</dbReference>
<dbReference type="EMBL" id="JAERRJ010000020">
    <property type="protein sequence ID" value="MBL1079828.1"/>
    <property type="molecule type" value="Genomic_DNA"/>
</dbReference>
<reference evidence="1 2" key="1">
    <citation type="submission" date="2021-01" db="EMBL/GenBank/DDBJ databases">
        <title>WGS of actinomycetes isolated from Thailand.</title>
        <authorList>
            <person name="Thawai C."/>
        </authorList>
    </citation>
    <scope>NUCLEOTIDE SEQUENCE [LARGE SCALE GENOMIC DNA]</scope>
    <source>
        <strain evidence="1 2">LPG 2</strain>
    </source>
</reference>
<dbReference type="InterPro" id="IPR029058">
    <property type="entry name" value="AB_hydrolase_fold"/>
</dbReference>
<organism evidence="1 2">
    <name type="scientific">Nocardia acididurans</name>
    <dbReference type="NCBI Taxonomy" id="2802282"/>
    <lineage>
        <taxon>Bacteria</taxon>
        <taxon>Bacillati</taxon>
        <taxon>Actinomycetota</taxon>
        <taxon>Actinomycetes</taxon>
        <taxon>Mycobacteriales</taxon>
        <taxon>Nocardiaceae</taxon>
        <taxon>Nocardia</taxon>
    </lineage>
</organism>
<dbReference type="InterPro" id="IPR050583">
    <property type="entry name" value="Mycobacterial_A85_antigen"/>
</dbReference>
<protein>
    <submittedName>
        <fullName evidence="1">Esterase family protein</fullName>
    </submittedName>
</protein>
<accession>A0ABS1MGN0</accession>
<evidence type="ECO:0000313" key="2">
    <source>
        <dbReference type="Proteomes" id="UP000602198"/>
    </source>
</evidence>
<keyword evidence="2" id="KW-1185">Reference proteome</keyword>
<dbReference type="SUPFAM" id="SSF53474">
    <property type="entry name" value="alpha/beta-Hydrolases"/>
    <property type="match status" value="1"/>
</dbReference>
<sequence>MALACAPVHAEPVSPNESRIAAYDPVDARHLTLRVYSAAMAREITVEVQRPADTSRPRPVLYLLNGADGGEGTANWDHRAPQALEFLAGKDVNVVQPIGGFTSYYTDWRAPDPALGVIKWKTFLTEELPPLIDSALGANGFNAIAGLSTSGTSVLQLAIAKPGLYRSVASYSGCAQISDPLGYAFVNLVLEQGPGDSMNMYGPLGDPMWAANDPYVHADRLRGVDLYISNGSGLPGPHDVLDGPYSLPGFDGLAHQLTVGGVLEAATDYCSRNLQARLTALGIPATYDFHPVGTHSWGYWHDALINSWPVLARGLDSR</sequence>
<name>A0ABS1MGN0_9NOCA</name>
<evidence type="ECO:0000313" key="1">
    <source>
        <dbReference type="EMBL" id="MBL1079828.1"/>
    </source>
</evidence>
<dbReference type="InterPro" id="IPR000801">
    <property type="entry name" value="Esterase-like"/>
</dbReference>